<evidence type="ECO:0000256" key="6">
    <source>
        <dbReference type="ARBA" id="ARBA00023136"/>
    </source>
</evidence>
<comment type="subcellular location">
    <subcellularLocation>
        <location evidence="1">Endomembrane system</location>
        <topology evidence="1">Multi-pass membrane protein</topology>
    </subcellularLocation>
    <subcellularLocation>
        <location evidence="7">Golgi apparatus membrane</location>
        <topology evidence="7">Multi-pass membrane protein</topology>
    </subcellularLocation>
</comment>
<accession>A0A1D6J8E9</accession>
<comment type="function">
    <text evidence="7">Involved in the lipid remodeling steps of GPI-anchor maturation.</text>
</comment>
<reference evidence="8" key="1">
    <citation type="submission" date="2015-12" db="EMBL/GenBank/DDBJ databases">
        <title>Update maize B73 reference genome by single molecule sequencing technologies.</title>
        <authorList>
            <consortium name="Maize Genome Sequencing Project"/>
            <person name="Ware D."/>
        </authorList>
    </citation>
    <scope>NUCLEOTIDE SEQUENCE</scope>
    <source>
        <tissue evidence="8">Seedling</tissue>
    </source>
</reference>
<evidence type="ECO:0000256" key="5">
    <source>
        <dbReference type="ARBA" id="ARBA00022989"/>
    </source>
</evidence>
<keyword evidence="4" id="KW-0732">Signal</keyword>
<dbReference type="GO" id="GO:0006506">
    <property type="term" value="P:GPI anchor biosynthetic process"/>
    <property type="evidence" value="ECO:0007669"/>
    <property type="project" value="UniProtKB-KW"/>
</dbReference>
<keyword evidence="5 7" id="KW-1133">Transmembrane helix</keyword>
<dbReference type="Pfam" id="PF04080">
    <property type="entry name" value="Per1"/>
    <property type="match status" value="1"/>
</dbReference>
<dbReference type="EMBL" id="CM000786">
    <property type="protein sequence ID" value="AQK44190.1"/>
    <property type="molecule type" value="Genomic_DNA"/>
</dbReference>
<evidence type="ECO:0000256" key="1">
    <source>
        <dbReference type="ARBA" id="ARBA00004127"/>
    </source>
</evidence>
<evidence type="ECO:0000256" key="2">
    <source>
        <dbReference type="ARBA" id="ARBA00022502"/>
    </source>
</evidence>
<sequence>MSSSDEIPSVKQLFLALVLGYVSTKSDMLHQEPLSTALSAVNLLMHFTGWLSFFLLVNYKLPLRPQTKRTYYEYTSLWHIYAILSMNAWFWSSIFHTRYEIARGLQCILQFGYITVICNNI</sequence>
<keyword evidence="3 7" id="KW-0812">Transmembrane</keyword>
<dbReference type="PANTHER" id="PTHR13148">
    <property type="entry name" value="PER1-RELATED"/>
    <property type="match status" value="1"/>
</dbReference>
<dbReference type="GO" id="GO:0000139">
    <property type="term" value="C:Golgi membrane"/>
    <property type="evidence" value="ECO:0007669"/>
    <property type="project" value="UniProtKB-SubCell"/>
</dbReference>
<evidence type="ECO:0000256" key="3">
    <source>
        <dbReference type="ARBA" id="ARBA00022692"/>
    </source>
</evidence>
<feature type="transmembrane region" description="Helical" evidence="7">
    <location>
        <begin position="40"/>
        <end position="59"/>
    </location>
</feature>
<dbReference type="AlphaFoldDB" id="A0A1D6J8E9"/>
<dbReference type="ExpressionAtlas" id="A0A1D6J8E9">
    <property type="expression patterns" value="baseline and differential"/>
</dbReference>
<evidence type="ECO:0000256" key="7">
    <source>
        <dbReference type="RuleBase" id="RU365066"/>
    </source>
</evidence>
<feature type="transmembrane region" description="Helical" evidence="7">
    <location>
        <begin position="71"/>
        <end position="91"/>
    </location>
</feature>
<evidence type="ECO:0000313" key="8">
    <source>
        <dbReference type="EMBL" id="AQK44190.1"/>
    </source>
</evidence>
<organism evidence="8">
    <name type="scientific">Zea mays</name>
    <name type="common">Maize</name>
    <dbReference type="NCBI Taxonomy" id="4577"/>
    <lineage>
        <taxon>Eukaryota</taxon>
        <taxon>Viridiplantae</taxon>
        <taxon>Streptophyta</taxon>
        <taxon>Embryophyta</taxon>
        <taxon>Tracheophyta</taxon>
        <taxon>Spermatophyta</taxon>
        <taxon>Magnoliopsida</taxon>
        <taxon>Liliopsida</taxon>
        <taxon>Poales</taxon>
        <taxon>Poaceae</taxon>
        <taxon>PACMAD clade</taxon>
        <taxon>Panicoideae</taxon>
        <taxon>Andropogonodae</taxon>
        <taxon>Andropogoneae</taxon>
        <taxon>Tripsacinae</taxon>
        <taxon>Zea</taxon>
    </lineage>
</organism>
<dbReference type="PANTHER" id="PTHR13148:SF0">
    <property type="entry name" value="POST-GPI ATTACHMENT TO PROTEINS FACTOR 3"/>
    <property type="match status" value="1"/>
</dbReference>
<name>A0A1D6J8E9_MAIZE</name>
<comment type="similarity">
    <text evidence="7">Belongs to the PGAP3 family.</text>
</comment>
<keyword evidence="7" id="KW-0333">Golgi apparatus</keyword>
<keyword evidence="6 7" id="KW-0472">Membrane</keyword>
<protein>
    <recommendedName>
        <fullName evidence="7">Post-GPI attachment to proteins factor 3</fullName>
    </recommendedName>
</protein>
<gene>
    <name evidence="8" type="ORF">ZEAMMB73_Zm00001d025658</name>
</gene>
<comment type="caution">
    <text evidence="7">Lacks conserved residue(s) required for the propagation of feature annotation.</text>
</comment>
<proteinExistence type="inferred from homology"/>
<dbReference type="InterPro" id="IPR007217">
    <property type="entry name" value="Per1-like"/>
</dbReference>
<evidence type="ECO:0000256" key="4">
    <source>
        <dbReference type="ARBA" id="ARBA00022729"/>
    </source>
</evidence>
<keyword evidence="2 7" id="KW-0337">GPI-anchor biosynthesis</keyword>